<dbReference type="PANTHER" id="PTHR41533:SF2">
    <property type="entry name" value="BLR7131 PROTEIN"/>
    <property type="match status" value="1"/>
</dbReference>
<dbReference type="GO" id="GO:0071555">
    <property type="term" value="P:cell wall organization"/>
    <property type="evidence" value="ECO:0007669"/>
    <property type="project" value="UniProtKB-UniRule"/>
</dbReference>
<proteinExistence type="inferred from homology"/>
<feature type="domain" description="L,D-TPase catalytic" evidence="9">
    <location>
        <begin position="303"/>
        <end position="478"/>
    </location>
</feature>
<dbReference type="OrthoDB" id="9778545at2"/>
<dbReference type="STRING" id="321339.SAMN05444340_105100"/>
<keyword evidence="6 7" id="KW-0961">Cell wall biogenesis/degradation</keyword>
<organism evidence="10 11">
    <name type="scientific">Citreimonas salinaria</name>
    <dbReference type="NCBI Taxonomy" id="321339"/>
    <lineage>
        <taxon>Bacteria</taxon>
        <taxon>Pseudomonadati</taxon>
        <taxon>Pseudomonadota</taxon>
        <taxon>Alphaproteobacteria</taxon>
        <taxon>Rhodobacterales</taxon>
        <taxon>Roseobacteraceae</taxon>
        <taxon>Citreimonas</taxon>
    </lineage>
</organism>
<evidence type="ECO:0000256" key="4">
    <source>
        <dbReference type="ARBA" id="ARBA00022960"/>
    </source>
</evidence>
<evidence type="ECO:0000256" key="6">
    <source>
        <dbReference type="ARBA" id="ARBA00023316"/>
    </source>
</evidence>
<dbReference type="Pfam" id="PF01471">
    <property type="entry name" value="PG_binding_1"/>
    <property type="match status" value="1"/>
</dbReference>
<reference evidence="10 11" key="1">
    <citation type="submission" date="2016-10" db="EMBL/GenBank/DDBJ databases">
        <authorList>
            <person name="de Groot N.N."/>
        </authorList>
    </citation>
    <scope>NUCLEOTIDE SEQUENCE [LARGE SCALE GENOMIC DNA]</scope>
    <source>
        <strain evidence="10 11">DSM 26880</strain>
    </source>
</reference>
<dbReference type="Gene3D" id="2.40.440.10">
    <property type="entry name" value="L,D-transpeptidase catalytic domain-like"/>
    <property type="match status" value="1"/>
</dbReference>
<protein>
    <submittedName>
        <fullName evidence="10">Murein L,D-transpeptidase YcbB/YkuD</fullName>
    </submittedName>
</protein>
<comment type="pathway">
    <text evidence="1 7">Cell wall biogenesis; peptidoglycan biosynthesis.</text>
</comment>
<feature type="chain" id="PRO_5011656211" evidence="8">
    <location>
        <begin position="31"/>
        <end position="542"/>
    </location>
</feature>
<evidence type="ECO:0000313" key="11">
    <source>
        <dbReference type="Proteomes" id="UP000199286"/>
    </source>
</evidence>
<feature type="signal peptide" evidence="8">
    <location>
        <begin position="1"/>
        <end position="30"/>
    </location>
</feature>
<dbReference type="Pfam" id="PF20142">
    <property type="entry name" value="Scaffold"/>
    <property type="match status" value="1"/>
</dbReference>
<keyword evidence="11" id="KW-1185">Reference proteome</keyword>
<dbReference type="RefSeq" id="WP_089882121.1">
    <property type="nucleotide sequence ID" value="NZ_FNPF01000005.1"/>
</dbReference>
<accession>A0A1H3IKB6</accession>
<keyword evidence="4 7" id="KW-0133">Cell shape</keyword>
<dbReference type="SUPFAM" id="SSF141523">
    <property type="entry name" value="L,D-transpeptidase catalytic domain-like"/>
    <property type="match status" value="1"/>
</dbReference>
<comment type="similarity">
    <text evidence="2">Belongs to the YkuD family.</text>
</comment>
<dbReference type="AlphaFoldDB" id="A0A1H3IKB6"/>
<dbReference type="GO" id="GO:0004180">
    <property type="term" value="F:carboxypeptidase activity"/>
    <property type="evidence" value="ECO:0007669"/>
    <property type="project" value="UniProtKB-ARBA"/>
</dbReference>
<name>A0A1H3IKB6_9RHOB</name>
<keyword evidence="8" id="KW-0732">Signal</keyword>
<dbReference type="InterPro" id="IPR036365">
    <property type="entry name" value="PGBD-like_sf"/>
</dbReference>
<feature type="active site" description="Proton donor/acceptor" evidence="7">
    <location>
        <position position="434"/>
    </location>
</feature>
<dbReference type="PROSITE" id="PS52029">
    <property type="entry name" value="LD_TPASE"/>
    <property type="match status" value="1"/>
</dbReference>
<dbReference type="InterPro" id="IPR038063">
    <property type="entry name" value="Transpep_catalytic_dom"/>
</dbReference>
<evidence type="ECO:0000256" key="8">
    <source>
        <dbReference type="SAM" id="SignalP"/>
    </source>
</evidence>
<dbReference type="UniPathway" id="UPA00219"/>
<feature type="active site" description="Nucleophile" evidence="7">
    <location>
        <position position="453"/>
    </location>
</feature>
<dbReference type="EMBL" id="FNPF01000005">
    <property type="protein sequence ID" value="SDY27729.1"/>
    <property type="molecule type" value="Genomic_DNA"/>
</dbReference>
<dbReference type="Proteomes" id="UP000199286">
    <property type="component" value="Unassembled WGS sequence"/>
</dbReference>
<dbReference type="InterPro" id="IPR045380">
    <property type="entry name" value="LD_TPept_scaffold_dom"/>
</dbReference>
<dbReference type="PANTHER" id="PTHR41533">
    <property type="entry name" value="L,D-TRANSPEPTIDASE HI_1667-RELATED"/>
    <property type="match status" value="1"/>
</dbReference>
<dbReference type="InterPro" id="IPR036366">
    <property type="entry name" value="PGBDSf"/>
</dbReference>
<sequence>MINPSVTGRWRLARPVLLAAALLATAPAAAQSDLSLSVSPFRQAVAENLNGDPAVASFYRARDFEPLWTGSGEVYSARRAALLDALSNADAHGLPARSYDASGLVARMSAARSADERAAVEIALSETYLRFARDIQSGILEPNAVVSAIKRERPERDADALLARIDAGDARKVLRDLAPDSLEYTRLMRTKMLLERTISLGGWGMPVRARALEAGDRGDAVVALRDRLVTMDYLPPHLGTRYDERMETAVRQFQQDHGLEVDGVAGPSTLSAINVPPEERLKSVIVAMERERWLNLEGGRGDRHVVVNLADFHAQLIDDGKTTFRTRSVVGHQDRDRQSPEFSDVMEHMVINPYWYVPRSIIVDEYLPAMRRNPYAHSHLDVIDSSGRVVNRGRGFARYNSRTFPFSMRQKPGPENALGTVKFMFPNRYNIYLHDTPAKQLFSRSTRTFSHGCIRLQDPHEFAYALLAPQQEDPERFFQSILQTGRNTTVPLEQNVPVHLDYRTAFTQAKGNVQYREDVYGRDGAIWRALADAGVALRIGQG</sequence>
<evidence type="ECO:0000256" key="3">
    <source>
        <dbReference type="ARBA" id="ARBA00022679"/>
    </source>
</evidence>
<dbReference type="InterPro" id="IPR002477">
    <property type="entry name" value="Peptidoglycan-bd-like"/>
</dbReference>
<evidence type="ECO:0000256" key="7">
    <source>
        <dbReference type="PROSITE-ProRule" id="PRU01373"/>
    </source>
</evidence>
<evidence type="ECO:0000256" key="5">
    <source>
        <dbReference type="ARBA" id="ARBA00022984"/>
    </source>
</evidence>
<keyword evidence="3" id="KW-0808">Transferase</keyword>
<evidence type="ECO:0000259" key="9">
    <source>
        <dbReference type="PROSITE" id="PS52029"/>
    </source>
</evidence>
<dbReference type="CDD" id="cd16913">
    <property type="entry name" value="YkuD_like"/>
    <property type="match status" value="1"/>
</dbReference>
<dbReference type="InterPro" id="IPR052905">
    <property type="entry name" value="LD-transpeptidase_YkuD-like"/>
</dbReference>
<dbReference type="Gene3D" id="1.10.101.10">
    <property type="entry name" value="PGBD-like superfamily/PGBD"/>
    <property type="match status" value="1"/>
</dbReference>
<dbReference type="GO" id="GO:0009252">
    <property type="term" value="P:peptidoglycan biosynthetic process"/>
    <property type="evidence" value="ECO:0007669"/>
    <property type="project" value="UniProtKB-UniPathway"/>
</dbReference>
<evidence type="ECO:0000256" key="2">
    <source>
        <dbReference type="ARBA" id="ARBA00005992"/>
    </source>
</evidence>
<dbReference type="GO" id="GO:0016740">
    <property type="term" value="F:transferase activity"/>
    <property type="evidence" value="ECO:0007669"/>
    <property type="project" value="UniProtKB-KW"/>
</dbReference>
<evidence type="ECO:0000256" key="1">
    <source>
        <dbReference type="ARBA" id="ARBA00004752"/>
    </source>
</evidence>
<dbReference type="InterPro" id="IPR005490">
    <property type="entry name" value="LD_TPept_cat_dom"/>
</dbReference>
<dbReference type="SUPFAM" id="SSF47090">
    <property type="entry name" value="PGBD-like"/>
    <property type="match status" value="1"/>
</dbReference>
<dbReference type="Pfam" id="PF03734">
    <property type="entry name" value="YkuD"/>
    <property type="match status" value="1"/>
</dbReference>
<gene>
    <name evidence="10" type="ORF">SAMN05444340_105100</name>
</gene>
<evidence type="ECO:0000313" key="10">
    <source>
        <dbReference type="EMBL" id="SDY27729.1"/>
    </source>
</evidence>
<dbReference type="GO" id="GO:0008360">
    <property type="term" value="P:regulation of cell shape"/>
    <property type="evidence" value="ECO:0007669"/>
    <property type="project" value="UniProtKB-UniRule"/>
</dbReference>
<keyword evidence="5 7" id="KW-0573">Peptidoglycan synthesis</keyword>